<dbReference type="Pfam" id="PF12900">
    <property type="entry name" value="Pyridox_ox_2"/>
    <property type="match status" value="1"/>
</dbReference>
<evidence type="ECO:0000313" key="2">
    <source>
        <dbReference type="Proteomes" id="UP001501490"/>
    </source>
</evidence>
<accession>A0ABP7AH65</accession>
<name>A0ABP7AH65_9ACTN</name>
<protein>
    <submittedName>
        <fullName evidence="1">Pyridoxamine 5'-phosphate oxidase family protein</fullName>
    </submittedName>
</protein>
<gene>
    <name evidence="1" type="ORF">GCM10022236_38110</name>
</gene>
<dbReference type="EMBL" id="BAABAB010000029">
    <property type="protein sequence ID" value="GAA3631971.1"/>
    <property type="molecule type" value="Genomic_DNA"/>
</dbReference>
<reference evidence="2" key="1">
    <citation type="journal article" date="2019" name="Int. J. Syst. Evol. Microbiol.">
        <title>The Global Catalogue of Microorganisms (GCM) 10K type strain sequencing project: providing services to taxonomists for standard genome sequencing and annotation.</title>
        <authorList>
            <consortium name="The Broad Institute Genomics Platform"/>
            <consortium name="The Broad Institute Genome Sequencing Center for Infectious Disease"/>
            <person name="Wu L."/>
            <person name="Ma J."/>
        </authorList>
    </citation>
    <scope>NUCLEOTIDE SEQUENCE [LARGE SCALE GENOMIC DNA]</scope>
    <source>
        <strain evidence="2">JCM 16929</strain>
    </source>
</reference>
<sequence>MTETGSRQPSFGPLSAQECRSRLEAGSIGRVAWNTVEGPQVLPVTYTVHNDAVVFRTAAYGPLADLRHVRRVAFEIDAFDPETRTGWSVLVSGQSRAAAKADELVELWSKADPVPWAPGTRNLFIEISLDQLSGRAIGS</sequence>
<dbReference type="InterPro" id="IPR024747">
    <property type="entry name" value="Pyridox_Oxase-rel"/>
</dbReference>
<proteinExistence type="predicted"/>
<dbReference type="Gene3D" id="2.30.110.10">
    <property type="entry name" value="Electron Transport, Fmn-binding Protein, Chain A"/>
    <property type="match status" value="1"/>
</dbReference>
<dbReference type="Proteomes" id="UP001501490">
    <property type="component" value="Unassembled WGS sequence"/>
</dbReference>
<comment type="caution">
    <text evidence="1">The sequence shown here is derived from an EMBL/GenBank/DDBJ whole genome shotgun (WGS) entry which is preliminary data.</text>
</comment>
<dbReference type="InterPro" id="IPR012349">
    <property type="entry name" value="Split_barrel_FMN-bd"/>
</dbReference>
<keyword evidence="2" id="KW-1185">Reference proteome</keyword>
<dbReference type="RefSeq" id="WP_344807529.1">
    <property type="nucleotide sequence ID" value="NZ_BAABAB010000029.1"/>
</dbReference>
<evidence type="ECO:0000313" key="1">
    <source>
        <dbReference type="EMBL" id="GAA3631971.1"/>
    </source>
</evidence>
<dbReference type="SUPFAM" id="SSF50475">
    <property type="entry name" value="FMN-binding split barrel"/>
    <property type="match status" value="1"/>
</dbReference>
<organism evidence="1 2">
    <name type="scientific">Microlunatus ginsengisoli</name>
    <dbReference type="NCBI Taxonomy" id="363863"/>
    <lineage>
        <taxon>Bacteria</taxon>
        <taxon>Bacillati</taxon>
        <taxon>Actinomycetota</taxon>
        <taxon>Actinomycetes</taxon>
        <taxon>Propionibacteriales</taxon>
        <taxon>Propionibacteriaceae</taxon>
        <taxon>Microlunatus</taxon>
    </lineage>
</organism>